<dbReference type="FunCoup" id="A8XAA2">
    <property type="interactions" value="1468"/>
</dbReference>
<dbReference type="InterPro" id="IPR052408">
    <property type="entry name" value="Exonuclease_MUT-7-like"/>
</dbReference>
<dbReference type="Pfam" id="PF01612">
    <property type="entry name" value="DNA_pol_A_exo1"/>
    <property type="match status" value="1"/>
</dbReference>
<dbReference type="InterPro" id="IPR036397">
    <property type="entry name" value="RNaseH_sf"/>
</dbReference>
<evidence type="ECO:0000313" key="8">
    <source>
        <dbReference type="WormBase" id="CBG10058"/>
    </source>
</evidence>
<dbReference type="EMBL" id="HE601459">
    <property type="protein sequence ID" value="CAP29570.2"/>
    <property type="molecule type" value="Genomic_DNA"/>
</dbReference>
<dbReference type="CDD" id="cd06146">
    <property type="entry name" value="mut-7_like_exo"/>
    <property type="match status" value="1"/>
</dbReference>
<accession>A8XAA2</accession>
<dbReference type="GO" id="GO:0008408">
    <property type="term" value="F:3'-5' exonuclease activity"/>
    <property type="evidence" value="ECO:0000318"/>
    <property type="project" value="GO_Central"/>
</dbReference>
<protein>
    <submittedName>
        <fullName evidence="6">Protein CBR-MUT-7</fullName>
    </submittedName>
</protein>
<evidence type="ECO:0000259" key="5">
    <source>
        <dbReference type="SMART" id="SM00474"/>
    </source>
</evidence>
<evidence type="ECO:0000256" key="3">
    <source>
        <dbReference type="ARBA" id="ARBA00022839"/>
    </source>
</evidence>
<evidence type="ECO:0000256" key="1">
    <source>
        <dbReference type="ARBA" id="ARBA00022722"/>
    </source>
</evidence>
<dbReference type="SUPFAM" id="SSF53098">
    <property type="entry name" value="Ribonuclease H-like"/>
    <property type="match status" value="1"/>
</dbReference>
<dbReference type="InterPro" id="IPR037432">
    <property type="entry name" value="Mut-7_DEDDy_dom"/>
</dbReference>
<feature type="region of interest" description="Disordered" evidence="4">
    <location>
        <begin position="1"/>
        <end position="23"/>
    </location>
</feature>
<dbReference type="STRING" id="6238.A8XAA2"/>
<keyword evidence="7" id="KW-1185">Reference proteome</keyword>
<dbReference type="GO" id="GO:0005737">
    <property type="term" value="C:cytoplasm"/>
    <property type="evidence" value="ECO:0000318"/>
    <property type="project" value="GO_Central"/>
</dbReference>
<dbReference type="WormBase" id="CBG10058">
    <property type="protein sequence ID" value="CBP46637"/>
    <property type="gene ID" value="WBGene00031539"/>
    <property type="gene designation" value="Cbr-mut-7"/>
</dbReference>
<dbReference type="GO" id="GO:0003676">
    <property type="term" value="F:nucleic acid binding"/>
    <property type="evidence" value="ECO:0007669"/>
    <property type="project" value="InterPro"/>
</dbReference>
<dbReference type="PANTHER" id="PTHR47765">
    <property type="entry name" value="3'-5' EXONUCLEASE DOMAIN-CONTAINING PROTEIN"/>
    <property type="match status" value="1"/>
</dbReference>
<dbReference type="InterPro" id="IPR002782">
    <property type="entry name" value="Mut7-C_RNAse_dom"/>
</dbReference>
<dbReference type="InParanoid" id="A8XAA2"/>
<dbReference type="OMA" id="EQCSNWQ"/>
<dbReference type="GO" id="GO:0005634">
    <property type="term" value="C:nucleus"/>
    <property type="evidence" value="ECO:0000318"/>
    <property type="project" value="GO_Central"/>
</dbReference>
<dbReference type="GO" id="GO:0006139">
    <property type="term" value="P:nucleobase-containing compound metabolic process"/>
    <property type="evidence" value="ECO:0007669"/>
    <property type="project" value="InterPro"/>
</dbReference>
<keyword evidence="2" id="KW-0378">Hydrolase</keyword>
<dbReference type="AlphaFoldDB" id="A8XAA2"/>
<dbReference type="HOGENOM" id="CLU_354213_0_0_1"/>
<gene>
    <name evidence="8" type="primary">mut-7</name>
    <name evidence="6" type="synonym">Cbr-mut-7</name>
    <name evidence="8" type="ORF">CBG10058</name>
    <name evidence="6" type="ORF">CBG_10058</name>
</gene>
<dbReference type="InterPro" id="IPR002562">
    <property type="entry name" value="3'-5'_exonuclease_dom"/>
</dbReference>
<dbReference type="Gene3D" id="3.30.420.10">
    <property type="entry name" value="Ribonuclease H-like superfamily/Ribonuclease H"/>
    <property type="match status" value="1"/>
</dbReference>
<feature type="domain" description="3'-5' exonuclease" evidence="5">
    <location>
        <begin position="420"/>
        <end position="622"/>
    </location>
</feature>
<keyword evidence="3" id="KW-0269">Exonuclease</keyword>
<name>A8XAA2_CAEBR</name>
<evidence type="ECO:0000256" key="2">
    <source>
        <dbReference type="ARBA" id="ARBA00022801"/>
    </source>
</evidence>
<dbReference type="PANTHER" id="PTHR47765:SF2">
    <property type="entry name" value="EXONUCLEASE MUT-7 HOMOLOG"/>
    <property type="match status" value="1"/>
</dbReference>
<sequence>MDEPRKKLTKAEKKAKYRTDYPEPIKTRREDLKAIMNGRPEDREMKARSRMRQFFEEDYNSNVNIYGMAVDMMMAMPDRTKTGGENLAHWYLEDFGKWLTETGREEYLRGKYLTSSVQLEALKSCLAEQKSLVSQIFDISPEKLLEDVTQLLRDSIVKREYSKAAKLAVQHNLSNTLDFKELALPLILSGKNREAYQLMASAVEMQKDYVQFLDEMIGLSQTGVEEILEPYKSSRVMTIGLENFCGKTVEKQIQQVLSKVSQEFNFDKDLPKYAPKHSVRASLKALQYSIQQRYNGIDDNGDDNYFQTMVDTMQQDPNVQEKILFYLWDSNTHEKQVDAICIAIHLKINYPSSQHIPGKMKDFFREPDSRLKKLNVFCRRDCECKFPLKGGLRPKIFISTVCAPEEGEQMYVFEDDKCPIYMIKTESEMQSICEEIESLSREPEKSVYVGFDSEWKPSNLITANSSKIAIIQLFFKDKVLLVDCVELEKEKVPDLLWERFAKGLFETPKLKLIGFDMRNDLEAIIELPALKGRLNLEQIKNAYDLKRLAENICDIDMDILELPKKTFKLADLTQYLLGQVLDKTEQCSNWQCRPLRKKQILYAALDAVVVVNTFKKILEKTQERNEDVDVPSVVKNSNVLAPKKERDQKVMRKLKTIPWTEIYETLRNHRDTSMPLQRPHEIQVIVDTMLLGFGKHLRRVGIDVYLPRDVSDFKAKLRVINRIGGEYQRHIITVPSKSYNALRVDYESNLMAIPELNHKAPLDQLIDFFDRFNVDLRPEDEFLRCIECNSRLQIKFPGPVLHFLHQYAVIHVQNVYRADMSEFPLEEWWNRMLRINPDDYDGIKVEMSRPNLKSKWMVATVPTGCLHITRQTAIHNNLPDGVEVRIHKVPDDEFQRPNLCFYVCGDCGTVGYDGRAPTESNGYESMH</sequence>
<evidence type="ECO:0000313" key="7">
    <source>
        <dbReference type="Proteomes" id="UP000008549"/>
    </source>
</evidence>
<dbReference type="eggNOG" id="KOG2207">
    <property type="taxonomic scope" value="Eukaryota"/>
</dbReference>
<evidence type="ECO:0000256" key="4">
    <source>
        <dbReference type="SAM" id="MobiDB-lite"/>
    </source>
</evidence>
<dbReference type="Pfam" id="PF01927">
    <property type="entry name" value="Mut7-C"/>
    <property type="match status" value="1"/>
</dbReference>
<proteinExistence type="predicted"/>
<dbReference type="SMART" id="SM00474">
    <property type="entry name" value="35EXOc"/>
    <property type="match status" value="1"/>
</dbReference>
<dbReference type="FunFam" id="3.30.420.10:FF:000244">
    <property type="entry name" value="Exonuclease mut-7"/>
    <property type="match status" value="1"/>
</dbReference>
<reference evidence="6 7" key="2">
    <citation type="journal article" date="2011" name="PLoS Genet.">
        <title>Caenorhabditis briggsae recombinant inbred line genotypes reveal inter-strain incompatibility and the evolution of recombination.</title>
        <authorList>
            <person name="Ross J.A."/>
            <person name="Koboldt D.C."/>
            <person name="Staisch J.E."/>
            <person name="Chamberlin H.M."/>
            <person name="Gupta B.P."/>
            <person name="Miller R.D."/>
            <person name="Baird S.E."/>
            <person name="Haag E.S."/>
        </authorList>
    </citation>
    <scope>NUCLEOTIDE SEQUENCE [LARGE SCALE GENOMIC DNA]</scope>
    <source>
        <strain evidence="6 7">AF16</strain>
    </source>
</reference>
<reference evidence="6 7" key="1">
    <citation type="journal article" date="2003" name="PLoS Biol.">
        <title>The genome sequence of Caenorhabditis briggsae: a platform for comparative genomics.</title>
        <authorList>
            <person name="Stein L.D."/>
            <person name="Bao Z."/>
            <person name="Blasiar D."/>
            <person name="Blumenthal T."/>
            <person name="Brent M.R."/>
            <person name="Chen N."/>
            <person name="Chinwalla A."/>
            <person name="Clarke L."/>
            <person name="Clee C."/>
            <person name="Coghlan A."/>
            <person name="Coulson A."/>
            <person name="D'Eustachio P."/>
            <person name="Fitch D.H."/>
            <person name="Fulton L.A."/>
            <person name="Fulton R.E."/>
            <person name="Griffiths-Jones S."/>
            <person name="Harris T.W."/>
            <person name="Hillier L.W."/>
            <person name="Kamath R."/>
            <person name="Kuwabara P.E."/>
            <person name="Mardis E.R."/>
            <person name="Marra M.A."/>
            <person name="Miner T.L."/>
            <person name="Minx P."/>
            <person name="Mullikin J.C."/>
            <person name="Plumb R.W."/>
            <person name="Rogers J."/>
            <person name="Schein J.E."/>
            <person name="Sohrmann M."/>
            <person name="Spieth J."/>
            <person name="Stajich J.E."/>
            <person name="Wei C."/>
            <person name="Willey D."/>
            <person name="Wilson R.K."/>
            <person name="Durbin R."/>
            <person name="Waterston R.H."/>
        </authorList>
    </citation>
    <scope>NUCLEOTIDE SEQUENCE [LARGE SCALE GENOMIC DNA]</scope>
    <source>
        <strain evidence="6 7">AF16</strain>
    </source>
</reference>
<organism evidence="6 7">
    <name type="scientific">Caenorhabditis briggsae</name>
    <dbReference type="NCBI Taxonomy" id="6238"/>
    <lineage>
        <taxon>Eukaryota</taxon>
        <taxon>Metazoa</taxon>
        <taxon>Ecdysozoa</taxon>
        <taxon>Nematoda</taxon>
        <taxon>Chromadorea</taxon>
        <taxon>Rhabditida</taxon>
        <taxon>Rhabditina</taxon>
        <taxon>Rhabditomorpha</taxon>
        <taxon>Rhabditoidea</taxon>
        <taxon>Rhabditidae</taxon>
        <taxon>Peloderinae</taxon>
        <taxon>Caenorhabditis</taxon>
    </lineage>
</organism>
<dbReference type="Proteomes" id="UP000008549">
    <property type="component" value="Unassembled WGS sequence"/>
</dbReference>
<evidence type="ECO:0000313" key="6">
    <source>
        <dbReference type="EMBL" id="CAP29570.2"/>
    </source>
</evidence>
<keyword evidence="1" id="KW-0540">Nuclease</keyword>
<dbReference type="InterPro" id="IPR012337">
    <property type="entry name" value="RNaseH-like_sf"/>
</dbReference>